<accession>A0ABS8VFX0</accession>
<dbReference type="PANTHER" id="PTHR10073:SF12">
    <property type="entry name" value="DNA MISMATCH REPAIR PROTEIN MLH1"/>
    <property type="match status" value="1"/>
</dbReference>
<comment type="caution">
    <text evidence="3">The sequence shown here is derived from an EMBL/GenBank/DDBJ whole genome shotgun (WGS) entry which is preliminary data.</text>
</comment>
<gene>
    <name evidence="3" type="primary">MLH1_3</name>
    <name evidence="3" type="ORF">HAX54_034620</name>
</gene>
<evidence type="ECO:0000313" key="4">
    <source>
        <dbReference type="Proteomes" id="UP000823775"/>
    </source>
</evidence>
<dbReference type="PANTHER" id="PTHR10073">
    <property type="entry name" value="DNA MISMATCH REPAIR PROTEIN MLH, PMS, MUTL"/>
    <property type="match status" value="1"/>
</dbReference>
<reference evidence="3 4" key="1">
    <citation type="journal article" date="2021" name="BMC Genomics">
        <title>Datura genome reveals duplications of psychoactive alkaloid biosynthetic genes and high mutation rate following tissue culture.</title>
        <authorList>
            <person name="Rajewski A."/>
            <person name="Carter-House D."/>
            <person name="Stajich J."/>
            <person name="Litt A."/>
        </authorList>
    </citation>
    <scope>NUCLEOTIDE SEQUENCE [LARGE SCALE GENOMIC DNA]</scope>
    <source>
        <strain evidence="3">AR-01</strain>
    </source>
</reference>
<dbReference type="Pfam" id="PF16413">
    <property type="entry name" value="Mlh1_C"/>
    <property type="match status" value="1"/>
</dbReference>
<evidence type="ECO:0000259" key="2">
    <source>
        <dbReference type="Pfam" id="PF16413"/>
    </source>
</evidence>
<dbReference type="InterPro" id="IPR032189">
    <property type="entry name" value="Mlh1_C"/>
</dbReference>
<evidence type="ECO:0000256" key="1">
    <source>
        <dbReference type="SAM" id="MobiDB-lite"/>
    </source>
</evidence>
<evidence type="ECO:0000313" key="3">
    <source>
        <dbReference type="EMBL" id="MCD9645604.1"/>
    </source>
</evidence>
<proteinExistence type="predicted"/>
<dbReference type="EMBL" id="JACEIK010004476">
    <property type="protein sequence ID" value="MCD9645604.1"/>
    <property type="molecule type" value="Genomic_DNA"/>
</dbReference>
<protein>
    <submittedName>
        <fullName evidence="3">DNA mismatch repair protein</fullName>
    </submittedName>
</protein>
<keyword evidence="4" id="KW-1185">Reference proteome</keyword>
<dbReference type="InterPro" id="IPR038973">
    <property type="entry name" value="MutL/Mlh/Pms-like"/>
</dbReference>
<dbReference type="Proteomes" id="UP000823775">
    <property type="component" value="Unassembled WGS sequence"/>
</dbReference>
<name>A0ABS8VFX0_DATST</name>
<feature type="region of interest" description="Disordered" evidence="1">
    <location>
        <begin position="196"/>
        <end position="223"/>
    </location>
</feature>
<organism evidence="3 4">
    <name type="scientific">Datura stramonium</name>
    <name type="common">Jimsonweed</name>
    <name type="synonym">Common thornapple</name>
    <dbReference type="NCBI Taxonomy" id="4076"/>
    <lineage>
        <taxon>Eukaryota</taxon>
        <taxon>Viridiplantae</taxon>
        <taxon>Streptophyta</taxon>
        <taxon>Embryophyta</taxon>
        <taxon>Tracheophyta</taxon>
        <taxon>Spermatophyta</taxon>
        <taxon>Magnoliopsida</taxon>
        <taxon>eudicotyledons</taxon>
        <taxon>Gunneridae</taxon>
        <taxon>Pentapetalae</taxon>
        <taxon>asterids</taxon>
        <taxon>lamiids</taxon>
        <taxon>Solanales</taxon>
        <taxon>Solanaceae</taxon>
        <taxon>Solanoideae</taxon>
        <taxon>Datureae</taxon>
        <taxon>Datura</taxon>
    </lineage>
</organism>
<sequence length="316" mass="35877">MYQQVLRRFAHFYAIQLSEPASLPELIMLALKEEGTDPEGNESNELRGKIAEMNTELLKQKAEMLEEYFSIYIDSNGNMSRLPVILDQYTPDIDRIPEFILCLGNDVSSLLFPCLLSYSLDFIDGVESLKRKVKGVEVGTAGNSFLGVTRAVVNLKLIEFSGAFGKILRDSSRKGENLKKVSRPREQFLILDGESSAQNNGKSKRASAFRKGQTLPKTSQDNLKEESDVTSSTFMLSFSGKECFYRSYSISRKNFLKHSKRNRFSEGVLKEKLDLIVEDLWDIVNVPSVGFDEYFMNKWVKYGPEKSKVFVTTKFG</sequence>
<feature type="domain" description="DNA mismatch repair protein Mlh1 C-terminal" evidence="2">
    <location>
        <begin position="1"/>
        <end position="107"/>
    </location>
</feature>